<dbReference type="EMBL" id="VNHW01000001">
    <property type="protein sequence ID" value="TYP90746.1"/>
    <property type="molecule type" value="Genomic_DNA"/>
</dbReference>
<sequence length="191" mass="21241">MQPNTVRTRLRTALRQLLVDDWTLFTSWAAGRPVSEVSICAHLGWHLRPQFPRSWDVDCEYNRAGDDAVKRGAGGETLRADLLVHRRGRTGPGNNLLVLELKVTEASAGTGGSFDSVRSLARAHRYQHGVYLTLGARRDGDDVRLAPRWQWVHGGEVAPQQDVFGSAALEAIRQESFLEADVRARYAAPDK</sequence>
<dbReference type="AlphaFoldDB" id="A0A5S5D6R9"/>
<reference evidence="1 2" key="1">
    <citation type="submission" date="2019-07" db="EMBL/GenBank/DDBJ databases">
        <title>Genomic Encyclopedia of Archaeal and Bacterial Type Strains, Phase II (KMG-II): from individual species to whole genera.</title>
        <authorList>
            <person name="Goeker M."/>
        </authorList>
    </citation>
    <scope>NUCLEOTIDE SEQUENCE [LARGE SCALE GENOMIC DNA]</scope>
    <source>
        <strain evidence="1 2">DSM 46842</strain>
    </source>
</reference>
<evidence type="ECO:0000313" key="2">
    <source>
        <dbReference type="Proteomes" id="UP000322499"/>
    </source>
</evidence>
<dbReference type="Proteomes" id="UP000322499">
    <property type="component" value="Unassembled WGS sequence"/>
</dbReference>
<protein>
    <submittedName>
        <fullName evidence="1">Uncharacterized protein</fullName>
    </submittedName>
</protein>
<evidence type="ECO:0000313" key="1">
    <source>
        <dbReference type="EMBL" id="TYP90746.1"/>
    </source>
</evidence>
<comment type="caution">
    <text evidence="1">The sequence shown here is derived from an EMBL/GenBank/DDBJ whole genome shotgun (WGS) entry which is preliminary data.</text>
</comment>
<dbReference type="RefSeq" id="WP_166531485.1">
    <property type="nucleotide sequence ID" value="NZ_VNHW01000001.1"/>
</dbReference>
<proteinExistence type="predicted"/>
<accession>A0A5S5D6R9</accession>
<gene>
    <name evidence="1" type="ORF">BD833_101464</name>
</gene>
<organism evidence="1 2">
    <name type="scientific">Blastococcus xanthinilyticus</name>
    <dbReference type="NCBI Taxonomy" id="1564164"/>
    <lineage>
        <taxon>Bacteria</taxon>
        <taxon>Bacillati</taxon>
        <taxon>Actinomycetota</taxon>
        <taxon>Actinomycetes</taxon>
        <taxon>Geodermatophilales</taxon>
        <taxon>Geodermatophilaceae</taxon>
        <taxon>Blastococcus</taxon>
    </lineage>
</organism>
<name>A0A5S5D6R9_9ACTN</name>
<keyword evidence="2" id="KW-1185">Reference proteome</keyword>